<feature type="transmembrane region" description="Helical" evidence="2">
    <location>
        <begin position="144"/>
        <end position="162"/>
    </location>
</feature>
<dbReference type="Proteomes" id="UP000013989">
    <property type="component" value="Unassembled WGS sequence"/>
</dbReference>
<keyword evidence="1 2" id="KW-0472">Membrane</keyword>
<dbReference type="AlphaFoldDB" id="A0A9W5QBE7"/>
<dbReference type="EMBL" id="AHEJ01000109">
    <property type="protein sequence ID" value="EOP55871.1"/>
    <property type="molecule type" value="Genomic_DNA"/>
</dbReference>
<feature type="transmembrane region" description="Helical" evidence="2">
    <location>
        <begin position="72"/>
        <end position="92"/>
    </location>
</feature>
<sequence>MRKKTCSYLIIMISLVVSFISYFKLGDEKIWILSIMPTIMLISNVIFNILVKNTLLTEGNLENQLDLRIISNAMLMLLCIIHLVIVSTEFGYTITFELVVGIATGIFIMVLSNFMQRVEQNYIYGIRTPWTLKNKEVWRLTNRFSAKIFFITGLMIILLSILTPKFVILSMISLVAIAALISVFSSYIFFRKIENKNIQS</sequence>
<dbReference type="PIRSF" id="PIRSF038959">
    <property type="entry name" value="SdpI"/>
    <property type="match status" value="1"/>
</dbReference>
<comment type="function">
    <text evidence="1">Immunity protein that provides protection for the cell against the toxic effects of SDP, its own SdpC-derived killing factor, and that functions as a receptor/signal transduction protein as well. Once SDP accumulates in the extracellular milieu, SdpI binds to SDP, causing sequestration of SdpR at the bacterial membrane.</text>
</comment>
<protein>
    <recommendedName>
        <fullName evidence="1">Immunity protein SdpI</fullName>
    </recommendedName>
</protein>
<feature type="transmembrane region" description="Helical" evidence="2">
    <location>
        <begin position="98"/>
        <end position="115"/>
    </location>
</feature>
<dbReference type="PANTHER" id="PTHR37810">
    <property type="entry name" value="IMMUNITY PROTEIN SDPI"/>
    <property type="match status" value="1"/>
</dbReference>
<gene>
    <name evidence="3" type="ORF">IGU_04860</name>
</gene>
<reference evidence="3 4" key="1">
    <citation type="submission" date="2012-12" db="EMBL/GenBank/DDBJ databases">
        <title>The Genome Sequence of Bacillus cereus ISP2954.</title>
        <authorList>
            <consortium name="The Broad Institute Genome Sequencing Platform"/>
            <consortium name="The Broad Institute Genome Sequencing Center for Infectious Disease"/>
            <person name="Feldgarden M."/>
            <person name="Van der Auwera G.A."/>
            <person name="Mahillon J."/>
            <person name="Duprez V."/>
            <person name="Timmery S."/>
            <person name="Mattelet C."/>
            <person name="Dierick K."/>
            <person name="Sun M."/>
            <person name="Yu Z."/>
            <person name="Zhu L."/>
            <person name="Hu X."/>
            <person name="Shank E.B."/>
            <person name="Swiecicka I."/>
            <person name="Hansen B.M."/>
            <person name="Andrup L."/>
            <person name="Walker B."/>
            <person name="Young S.K."/>
            <person name="Zeng Q."/>
            <person name="Gargeya S."/>
            <person name="Fitzgerald M."/>
            <person name="Haas B."/>
            <person name="Abouelleil A."/>
            <person name="Alvarado L."/>
            <person name="Arachchi H.M."/>
            <person name="Berlin A.M."/>
            <person name="Chapman S.B."/>
            <person name="Dewar J."/>
            <person name="Goldberg J."/>
            <person name="Griggs A."/>
            <person name="Gujja S."/>
            <person name="Hansen M."/>
            <person name="Howarth C."/>
            <person name="Imamovic A."/>
            <person name="Larimer J."/>
            <person name="McCowan C."/>
            <person name="Murphy C."/>
            <person name="Neiman D."/>
            <person name="Pearson M."/>
            <person name="Priest M."/>
            <person name="Roberts A."/>
            <person name="Saif S."/>
            <person name="Shea T."/>
            <person name="Sisk P."/>
            <person name="Sykes S."/>
            <person name="Wortman J."/>
            <person name="Nusbaum C."/>
            <person name="Birren B."/>
        </authorList>
    </citation>
    <scope>NUCLEOTIDE SEQUENCE [LARGE SCALE GENOMIC DNA]</scope>
    <source>
        <strain evidence="3 4">ISP2954</strain>
    </source>
</reference>
<feature type="transmembrane region" description="Helical" evidence="2">
    <location>
        <begin position="31"/>
        <end position="51"/>
    </location>
</feature>
<comment type="caution">
    <text evidence="3">The sequence shown here is derived from an EMBL/GenBank/DDBJ whole genome shotgun (WGS) entry which is preliminary data.</text>
</comment>
<dbReference type="GO" id="GO:0016020">
    <property type="term" value="C:membrane"/>
    <property type="evidence" value="ECO:0007669"/>
    <property type="project" value="UniProtKB-SubCell"/>
</dbReference>
<dbReference type="GO" id="GO:0009636">
    <property type="term" value="P:response to toxic substance"/>
    <property type="evidence" value="ECO:0007669"/>
    <property type="project" value="TreeGrafter"/>
</dbReference>
<name>A0A9W5QBE7_BACCE</name>
<dbReference type="InterPro" id="IPR026272">
    <property type="entry name" value="SdpI"/>
</dbReference>
<feature type="transmembrane region" description="Helical" evidence="2">
    <location>
        <begin position="7"/>
        <end position="25"/>
    </location>
</feature>
<comment type="subcellular location">
    <subcellularLocation>
        <location evidence="1">Membrane</location>
    </subcellularLocation>
</comment>
<evidence type="ECO:0000256" key="1">
    <source>
        <dbReference type="PIRNR" id="PIRNR038959"/>
    </source>
</evidence>
<accession>A0A9W5QBE7</accession>
<evidence type="ECO:0000313" key="3">
    <source>
        <dbReference type="EMBL" id="EOP55871.1"/>
    </source>
</evidence>
<dbReference type="InterPro" id="IPR025962">
    <property type="entry name" value="SdpI/YhfL"/>
</dbReference>
<keyword evidence="2" id="KW-0812">Transmembrane</keyword>
<feature type="transmembrane region" description="Helical" evidence="2">
    <location>
        <begin position="168"/>
        <end position="190"/>
    </location>
</feature>
<proteinExistence type="predicted"/>
<keyword evidence="2" id="KW-1133">Transmembrane helix</keyword>
<organism evidence="3 4">
    <name type="scientific">Bacillus cereus ISP2954</name>
    <dbReference type="NCBI Taxonomy" id="1053215"/>
    <lineage>
        <taxon>Bacteria</taxon>
        <taxon>Bacillati</taxon>
        <taxon>Bacillota</taxon>
        <taxon>Bacilli</taxon>
        <taxon>Bacillales</taxon>
        <taxon>Bacillaceae</taxon>
        <taxon>Bacillus</taxon>
        <taxon>Bacillus cereus group</taxon>
    </lineage>
</organism>
<dbReference type="Pfam" id="PF13630">
    <property type="entry name" value="SdpI"/>
    <property type="match status" value="1"/>
</dbReference>
<evidence type="ECO:0000313" key="4">
    <source>
        <dbReference type="Proteomes" id="UP000013989"/>
    </source>
</evidence>
<evidence type="ECO:0000256" key="2">
    <source>
        <dbReference type="SAM" id="Phobius"/>
    </source>
</evidence>
<dbReference type="PANTHER" id="PTHR37810:SF5">
    <property type="entry name" value="IMMUNITY PROTEIN SDPI"/>
    <property type="match status" value="1"/>
</dbReference>